<name>A0A370L534_9HYPH</name>
<evidence type="ECO:0000313" key="3">
    <source>
        <dbReference type="Proteomes" id="UP000255207"/>
    </source>
</evidence>
<organism evidence="2 3">
    <name type="scientific">Bosea caraganae</name>
    <dbReference type="NCBI Taxonomy" id="2763117"/>
    <lineage>
        <taxon>Bacteria</taxon>
        <taxon>Pseudomonadati</taxon>
        <taxon>Pseudomonadota</taxon>
        <taxon>Alphaproteobacteria</taxon>
        <taxon>Hyphomicrobiales</taxon>
        <taxon>Boseaceae</taxon>
        <taxon>Bosea</taxon>
    </lineage>
</organism>
<dbReference type="EMBL" id="QQTP01000007">
    <property type="protein sequence ID" value="RDJ24060.1"/>
    <property type="molecule type" value="Genomic_DNA"/>
</dbReference>
<dbReference type="Pfam" id="PF14534">
    <property type="entry name" value="DUF4440"/>
    <property type="match status" value="1"/>
</dbReference>
<feature type="domain" description="DUF4440" evidence="1">
    <location>
        <begin position="22"/>
        <end position="138"/>
    </location>
</feature>
<evidence type="ECO:0000259" key="1">
    <source>
        <dbReference type="Pfam" id="PF14534"/>
    </source>
</evidence>
<reference evidence="3" key="1">
    <citation type="submission" date="2018-07" db="EMBL/GenBank/DDBJ databases">
        <authorList>
            <person name="Safronova V.I."/>
            <person name="Chirak E.R."/>
            <person name="Sazanova A.L."/>
        </authorList>
    </citation>
    <scope>NUCLEOTIDE SEQUENCE [LARGE SCALE GENOMIC DNA]</scope>
    <source>
        <strain evidence="3">RCAM04685</strain>
    </source>
</reference>
<accession>A0A370L534</accession>
<gene>
    <name evidence="2" type="ORF">DWE98_14130</name>
</gene>
<dbReference type="Proteomes" id="UP000255207">
    <property type="component" value="Unassembled WGS sequence"/>
</dbReference>
<proteinExistence type="predicted"/>
<dbReference type="InterPro" id="IPR032710">
    <property type="entry name" value="NTF2-like_dom_sf"/>
</dbReference>
<dbReference type="OrthoDB" id="8088581at2"/>
<dbReference type="SUPFAM" id="SSF54427">
    <property type="entry name" value="NTF2-like"/>
    <property type="match status" value="1"/>
</dbReference>
<dbReference type="Gene3D" id="3.10.450.50">
    <property type="match status" value="1"/>
</dbReference>
<keyword evidence="3" id="KW-1185">Reference proteome</keyword>
<evidence type="ECO:0000313" key="2">
    <source>
        <dbReference type="EMBL" id="RDJ24060.1"/>
    </source>
</evidence>
<dbReference type="InterPro" id="IPR027843">
    <property type="entry name" value="DUF4440"/>
</dbReference>
<comment type="caution">
    <text evidence="2">The sequence shown here is derived from an EMBL/GenBank/DDBJ whole genome shotgun (WGS) entry which is preliminary data.</text>
</comment>
<sequence>MTQTLPADLGPSAAQTDEAAEVRALFERQVRAENAHDLAGIDAVLAPDTPAYAGSVMFVARAGQFFGREAVLQRFENNFRGTWQFEPEIAECRITRLGPDTMHLYVPTRITIGAPGQAARTLRFLINQIAVRTTQGWRFTTIIPVPAE</sequence>
<protein>
    <submittedName>
        <fullName evidence="2">Nuclear transport factor 2 family protein</fullName>
    </submittedName>
</protein>
<dbReference type="AlphaFoldDB" id="A0A370L534"/>
<dbReference type="RefSeq" id="WP_114829922.1">
    <property type="nucleotide sequence ID" value="NZ_QQTO01000007.1"/>
</dbReference>